<name>A0ABY8W0N3_9MYCO</name>
<dbReference type="InterPro" id="IPR001846">
    <property type="entry name" value="VWF_type-D"/>
</dbReference>
<gene>
    <name evidence="4" type="ORF">PT015_07670</name>
</gene>
<sequence>MIRRLATALAVCVAIGSLALPQRSRADIIADTGSANGIALCGKLYAAGHDPSGLWGRLNGPGTPPVKIITTRVPTNGAGTGTRDDADGIQIFWDPTHDITKDGVTSTPCEALYHELQHAADDVDKLPDSFLDDSCSAKGTGPGKGIAKAEWRAVAAQNAYRASFGLPPQLSYHGTPFGPGTFDDCKKNHPPGGSKKKSTNSVFGDPHLATTDGLLYDLQQVGEFTAFHSADPAAPRVQVRTTAVPESKVAALVSGVAAGSSDRRVAFVSSKGVLTISSFAQGKTETITLDDGALRDLGGGLTLSAAAATDSTGRAYVLRWAEGSELRVNDAGWWGLRISFDPSVSAKVAQPQGLLGNFNADPADDLTRPDGRRIAPDASQADIRSEFGDAWRISQADSLFPYATGESTDTFTDRAFPAGEPQLGDTTQARSICQGAGSVPAGLLSACVLDLTVTGNPVLAQMAAVVAQDVSVKLVAGQAGGLPQSSANDFGSGKTVSGTVNAAKEVAYTFNANAGDVADIRSECTPSGKGLTYGVKAVDSSGSLADPVGRVDGCTNLGRVAFATTAAYQLVISGEGQYRINWQPTPGDQRQELSTTGINAGRVVAATRHHIGFTVSPGQQWTFTPAAGCTQMPGFVWQVLDADGGSGGRGILDGCQPIGPLTLAPGKYDLRIDAQTADASYSFTAQLS</sequence>
<dbReference type="PANTHER" id="PTHR13802">
    <property type="entry name" value="MUCIN 4-RELATED"/>
    <property type="match status" value="1"/>
</dbReference>
<organism evidence="4 5">
    <name type="scientific">Candidatus Mycobacterium wuenschmannii</name>
    <dbReference type="NCBI Taxonomy" id="3027808"/>
    <lineage>
        <taxon>Bacteria</taxon>
        <taxon>Bacillati</taxon>
        <taxon>Actinomycetota</taxon>
        <taxon>Actinomycetes</taxon>
        <taxon>Mycobacteriales</taxon>
        <taxon>Mycobacteriaceae</taxon>
        <taxon>Mycobacterium</taxon>
    </lineage>
</organism>
<evidence type="ECO:0000259" key="3">
    <source>
        <dbReference type="PROSITE" id="PS51233"/>
    </source>
</evidence>
<feature type="chain" id="PRO_5045112010" evidence="2">
    <location>
        <begin position="27"/>
        <end position="688"/>
    </location>
</feature>
<evidence type="ECO:0000256" key="1">
    <source>
        <dbReference type="SAM" id="MobiDB-lite"/>
    </source>
</evidence>
<dbReference type="Pfam" id="PF00094">
    <property type="entry name" value="VWD"/>
    <property type="match status" value="1"/>
</dbReference>
<evidence type="ECO:0000313" key="5">
    <source>
        <dbReference type="Proteomes" id="UP001236585"/>
    </source>
</evidence>
<dbReference type="RefSeq" id="WP_285190036.1">
    <property type="nucleotide sequence ID" value="NZ_CP126981.1"/>
</dbReference>
<keyword evidence="2" id="KW-0732">Signal</keyword>
<evidence type="ECO:0000256" key="2">
    <source>
        <dbReference type="SAM" id="SignalP"/>
    </source>
</evidence>
<dbReference type="PROSITE" id="PS51233">
    <property type="entry name" value="VWFD"/>
    <property type="match status" value="1"/>
</dbReference>
<accession>A0ABY8W0N3</accession>
<feature type="domain" description="VWFD" evidence="3">
    <location>
        <begin position="198"/>
        <end position="399"/>
    </location>
</feature>
<dbReference type="PANTHER" id="PTHR13802:SF52">
    <property type="entry name" value="MUCIN-4"/>
    <property type="match status" value="1"/>
</dbReference>
<dbReference type="Proteomes" id="UP001236585">
    <property type="component" value="Chromosome"/>
</dbReference>
<proteinExistence type="predicted"/>
<dbReference type="EMBL" id="CP126981">
    <property type="protein sequence ID" value="WIM89312.1"/>
    <property type="molecule type" value="Genomic_DNA"/>
</dbReference>
<feature type="region of interest" description="Disordered" evidence="1">
    <location>
        <begin position="185"/>
        <end position="204"/>
    </location>
</feature>
<protein>
    <submittedName>
        <fullName evidence="4">VWD domain-containing protein</fullName>
    </submittedName>
</protein>
<evidence type="ECO:0000313" key="4">
    <source>
        <dbReference type="EMBL" id="WIM89312.1"/>
    </source>
</evidence>
<feature type="signal peptide" evidence="2">
    <location>
        <begin position="1"/>
        <end position="26"/>
    </location>
</feature>
<dbReference type="InterPro" id="IPR051495">
    <property type="entry name" value="Epithelial_Barrier/Signaling"/>
</dbReference>
<keyword evidence="5" id="KW-1185">Reference proteome</keyword>
<reference evidence="4 5" key="1">
    <citation type="journal article" date="2023" name="Microbiol. Resour. Announc.">
        <title>Complete Genome Sequence of Mycobacterium wuenschmanii, a novel Nontuberculous Mycobacterium Isolated from a captive population of Amazon Milk Frogs.</title>
        <authorList>
            <person name="Hicks J."/>
            <person name="Zeineldin M."/>
            <person name="Ward H."/>
            <person name="Wuenschmann A."/>
            <person name="Camp P."/>
            <person name="Farrell D."/>
            <person name="Lehman K."/>
            <person name="Thacker T."/>
            <person name="Cuthbert E."/>
        </authorList>
    </citation>
    <scope>NUCLEOTIDE SEQUENCE [LARGE SCALE GENOMIC DNA]</scope>
    <source>
        <strain evidence="4 5">Wuenschmanii</strain>
    </source>
</reference>